<evidence type="ECO:0000256" key="3">
    <source>
        <dbReference type="ARBA" id="ARBA00022692"/>
    </source>
</evidence>
<evidence type="ECO:0000256" key="6">
    <source>
        <dbReference type="SAM" id="Phobius"/>
    </source>
</evidence>
<evidence type="ECO:0000313" key="8">
    <source>
        <dbReference type="EMBL" id="MDS9995164.1"/>
    </source>
</evidence>
<feature type="transmembrane region" description="Helical" evidence="6">
    <location>
        <begin position="217"/>
        <end position="240"/>
    </location>
</feature>
<feature type="transmembrane region" description="Helical" evidence="6">
    <location>
        <begin position="432"/>
        <end position="456"/>
    </location>
</feature>
<evidence type="ECO:0000256" key="5">
    <source>
        <dbReference type="ARBA" id="ARBA00023136"/>
    </source>
</evidence>
<feature type="transmembrane region" description="Helical" evidence="6">
    <location>
        <begin position="362"/>
        <end position="389"/>
    </location>
</feature>
<keyword evidence="3 6" id="KW-0812">Transmembrane</keyword>
<dbReference type="EMBL" id="JAQMHB010000001">
    <property type="protein sequence ID" value="MDS9995164.1"/>
    <property type="molecule type" value="Genomic_DNA"/>
</dbReference>
<dbReference type="InterPro" id="IPR020846">
    <property type="entry name" value="MFS_dom"/>
</dbReference>
<dbReference type="RefSeq" id="WP_209032665.1">
    <property type="nucleotide sequence ID" value="NZ_CP115873.1"/>
</dbReference>
<evidence type="ECO:0000313" key="9">
    <source>
        <dbReference type="Proteomes" id="UP001260534"/>
    </source>
</evidence>
<comment type="caution">
    <text evidence="8">The sequence shown here is derived from an EMBL/GenBank/DDBJ whole genome shotgun (WGS) entry which is preliminary data.</text>
</comment>
<organism evidence="8 9">
    <name type="scientific">Xanthomonas hawaiiensis</name>
    <dbReference type="NCBI Taxonomy" id="3003247"/>
    <lineage>
        <taxon>Bacteria</taxon>
        <taxon>Pseudomonadati</taxon>
        <taxon>Pseudomonadota</taxon>
        <taxon>Gammaproteobacteria</taxon>
        <taxon>Lysobacterales</taxon>
        <taxon>Lysobacteraceae</taxon>
        <taxon>Xanthomonas</taxon>
    </lineage>
</organism>
<evidence type="ECO:0000256" key="2">
    <source>
        <dbReference type="ARBA" id="ARBA00022475"/>
    </source>
</evidence>
<reference evidence="8 9" key="1">
    <citation type="submission" date="2023-01" db="EMBL/GenBank/DDBJ databases">
        <title>Xanthomonas hawaiianensis sp. nov. isolated from Araceae family in Hawaii.</title>
        <authorList>
            <person name="Chunag S.-C."/>
            <person name="Dobhal S."/>
            <person name="Alvarez A."/>
            <person name="Arif M."/>
        </authorList>
    </citation>
    <scope>NUCLEOTIDE SEQUENCE [LARGE SCALE GENOMIC DNA]</scope>
    <source>
        <strain evidence="8 9">A2111</strain>
    </source>
</reference>
<protein>
    <submittedName>
        <fullName evidence="8">MFS transporter</fullName>
    </submittedName>
</protein>
<keyword evidence="2" id="KW-1003">Cell membrane</keyword>
<feature type="domain" description="Major facilitator superfamily (MFS) profile" evidence="7">
    <location>
        <begin position="43"/>
        <end position="455"/>
    </location>
</feature>
<dbReference type="Proteomes" id="UP001260534">
    <property type="component" value="Unassembled WGS sequence"/>
</dbReference>
<feature type="transmembrane region" description="Helical" evidence="6">
    <location>
        <begin position="47"/>
        <end position="70"/>
    </location>
</feature>
<dbReference type="PANTHER" id="PTHR23513">
    <property type="entry name" value="INTEGRAL MEMBRANE EFFLUX PROTEIN-RELATED"/>
    <property type="match status" value="1"/>
</dbReference>
<dbReference type="CDD" id="cd06173">
    <property type="entry name" value="MFS_MefA_like"/>
    <property type="match status" value="1"/>
</dbReference>
<comment type="subcellular location">
    <subcellularLocation>
        <location evidence="1">Cell membrane</location>
        <topology evidence="1">Multi-pass membrane protein</topology>
    </subcellularLocation>
</comment>
<evidence type="ECO:0000256" key="4">
    <source>
        <dbReference type="ARBA" id="ARBA00022989"/>
    </source>
</evidence>
<evidence type="ECO:0000259" key="7">
    <source>
        <dbReference type="PROSITE" id="PS50850"/>
    </source>
</evidence>
<feature type="transmembrane region" description="Helical" evidence="6">
    <location>
        <begin position="401"/>
        <end position="420"/>
    </location>
</feature>
<gene>
    <name evidence="8" type="ORF">PNQ69_20585</name>
</gene>
<feature type="transmembrane region" description="Helical" evidence="6">
    <location>
        <begin position="141"/>
        <end position="164"/>
    </location>
</feature>
<keyword evidence="4 6" id="KW-1133">Transmembrane helix</keyword>
<name>A0ABU2IAI8_9XANT</name>
<dbReference type="PANTHER" id="PTHR23513:SF11">
    <property type="entry name" value="STAPHYLOFERRIN A TRANSPORTER"/>
    <property type="match status" value="1"/>
</dbReference>
<dbReference type="PROSITE" id="PS50850">
    <property type="entry name" value="MFS"/>
    <property type="match status" value="1"/>
</dbReference>
<dbReference type="InterPro" id="IPR036259">
    <property type="entry name" value="MFS_trans_sf"/>
</dbReference>
<dbReference type="Pfam" id="PF07690">
    <property type="entry name" value="MFS_1"/>
    <property type="match status" value="1"/>
</dbReference>
<keyword evidence="5 6" id="KW-0472">Membrane</keyword>
<feature type="transmembrane region" description="Helical" evidence="6">
    <location>
        <begin position="303"/>
        <end position="326"/>
    </location>
</feature>
<feature type="transmembrane region" description="Helical" evidence="6">
    <location>
        <begin position="338"/>
        <end position="356"/>
    </location>
</feature>
<feature type="transmembrane region" description="Helical" evidence="6">
    <location>
        <begin position="176"/>
        <end position="197"/>
    </location>
</feature>
<dbReference type="Gene3D" id="1.20.1250.20">
    <property type="entry name" value="MFS general substrate transporter like domains"/>
    <property type="match status" value="1"/>
</dbReference>
<dbReference type="SUPFAM" id="SSF103473">
    <property type="entry name" value="MFS general substrate transporter"/>
    <property type="match status" value="1"/>
</dbReference>
<feature type="transmembrane region" description="Helical" evidence="6">
    <location>
        <begin position="76"/>
        <end position="97"/>
    </location>
</feature>
<accession>A0ABU2IAI8</accession>
<proteinExistence type="predicted"/>
<feature type="transmembrane region" description="Helical" evidence="6">
    <location>
        <begin position="270"/>
        <end position="291"/>
    </location>
</feature>
<keyword evidence="9" id="KW-1185">Reference proteome</keyword>
<dbReference type="InterPro" id="IPR011701">
    <property type="entry name" value="MFS"/>
</dbReference>
<feature type="transmembrane region" description="Helical" evidence="6">
    <location>
        <begin position="109"/>
        <end position="129"/>
    </location>
</feature>
<evidence type="ECO:0000256" key="1">
    <source>
        <dbReference type="ARBA" id="ARBA00004651"/>
    </source>
</evidence>
<sequence>MATDEGIGVRDGSMTEVCLTGKSSMAPLEVKPNEDARLLRNRNFIRICIGSAIAMLGSQFTALALPWLVLKMTGDPVALATVMVISGAPQIVLLLFGGGLVDKYSPKRILTWSYVSCAILLLGLSGLLFMGRLELWMIDVFAFSTGLVFGISVPASFSSIAAALPKSMVPAASSVIGSIRQAAAFVGPLLAGVLLGISVGESTATGVAHTAPDMSTFAIAFLIDGLGLALVALIMLQVAFRPVSSDTAKTGSRLNIIPAVKWFLADRQALTVLCYWMLVSFVLSGPVRIALPLLAEQSTELGAQAYGLLVSANSAGVFLGMTALGLLRAVISKQMWSLVLLLDAIASCLLVAIGAVHPELNFALFLYIGLLVLVGTRTGFVEIAWFSWLQQRYPDEIRGRATSVFMVVSTINISASVALSGWMSRQMPAKEIFLLAGAATLLVVTVSALLKIFGVLKIDG</sequence>